<gene>
    <name evidence="1" type="ORF">Vbra_19294</name>
</gene>
<organism evidence="1 2">
    <name type="scientific">Vitrella brassicaformis (strain CCMP3155)</name>
    <dbReference type="NCBI Taxonomy" id="1169540"/>
    <lineage>
        <taxon>Eukaryota</taxon>
        <taxon>Sar</taxon>
        <taxon>Alveolata</taxon>
        <taxon>Colpodellida</taxon>
        <taxon>Vitrellaceae</taxon>
        <taxon>Vitrella</taxon>
    </lineage>
</organism>
<dbReference type="Proteomes" id="UP000041254">
    <property type="component" value="Unassembled WGS sequence"/>
</dbReference>
<evidence type="ECO:0000313" key="2">
    <source>
        <dbReference type="Proteomes" id="UP000041254"/>
    </source>
</evidence>
<dbReference type="PhylomeDB" id="A0A0G4H1S2"/>
<name>A0A0G4H1S2_VITBC</name>
<sequence>MRGLQWFRHVVFQNIMTQSCYVSVLLQRVLRVRPLVKFLLKSGVSYRLRKESLIHRFEAYAPKLRDKGTENLGRLARGGRATRADHKAPRSSLLLETVLVTSGMWTVADGGQGEGLNAHHNLR</sequence>
<dbReference type="InParanoid" id="A0A0G4H1S2"/>
<accession>A0A0G4H1S2</accession>
<dbReference type="AlphaFoldDB" id="A0A0G4H1S2"/>
<proteinExistence type="predicted"/>
<dbReference type="VEuPathDB" id="CryptoDB:Vbra_19294"/>
<keyword evidence="2" id="KW-1185">Reference proteome</keyword>
<protein>
    <submittedName>
        <fullName evidence="1">Uncharacterized protein</fullName>
    </submittedName>
</protein>
<dbReference type="PROSITE" id="PS51257">
    <property type="entry name" value="PROKAR_LIPOPROTEIN"/>
    <property type="match status" value="1"/>
</dbReference>
<evidence type="ECO:0000313" key="1">
    <source>
        <dbReference type="EMBL" id="CEM37576.1"/>
    </source>
</evidence>
<dbReference type="EMBL" id="CDMY01000947">
    <property type="protein sequence ID" value="CEM37576.1"/>
    <property type="molecule type" value="Genomic_DNA"/>
</dbReference>
<reference evidence="1 2" key="1">
    <citation type="submission" date="2014-11" db="EMBL/GenBank/DDBJ databases">
        <authorList>
            <person name="Zhu J."/>
            <person name="Qi W."/>
            <person name="Song R."/>
        </authorList>
    </citation>
    <scope>NUCLEOTIDE SEQUENCE [LARGE SCALE GENOMIC DNA]</scope>
</reference>